<dbReference type="Gene3D" id="3.30.300.90">
    <property type="entry name" value="BolA-like"/>
    <property type="match status" value="1"/>
</dbReference>
<dbReference type="PANTHER" id="PTHR46230">
    <property type="match status" value="1"/>
</dbReference>
<evidence type="ECO:0000313" key="3">
    <source>
        <dbReference type="Proteomes" id="UP000005666"/>
    </source>
</evidence>
<dbReference type="KEGG" id="tpf:TPHA_0H02960"/>
<dbReference type="EMBL" id="HE612863">
    <property type="protein sequence ID" value="CCE64499.1"/>
    <property type="molecule type" value="Genomic_DNA"/>
</dbReference>
<dbReference type="SUPFAM" id="SSF82657">
    <property type="entry name" value="BolA-like"/>
    <property type="match status" value="1"/>
</dbReference>
<dbReference type="OrthoDB" id="411584at2759"/>
<evidence type="ECO:0008006" key="4">
    <source>
        <dbReference type="Google" id="ProtNLM"/>
    </source>
</evidence>
<evidence type="ECO:0000313" key="2">
    <source>
        <dbReference type="EMBL" id="CCE64499.1"/>
    </source>
</evidence>
<reference evidence="2 3" key="1">
    <citation type="journal article" date="2011" name="Proc. Natl. Acad. Sci. U.S.A.">
        <title>Evolutionary erosion of yeast sex chromosomes by mating-type switching accidents.</title>
        <authorList>
            <person name="Gordon J.L."/>
            <person name="Armisen D."/>
            <person name="Proux-Wera E."/>
            <person name="Oheigeartaigh S.S."/>
            <person name="Byrne K.P."/>
            <person name="Wolfe K.H."/>
        </authorList>
    </citation>
    <scope>NUCLEOTIDE SEQUENCE [LARGE SCALE GENOMIC DNA]</scope>
    <source>
        <strain evidence="3">ATCC 24235 / CBS 4417 / NBRC 1672 / NRRL Y-8282 / UCD 70-5</strain>
    </source>
</reference>
<proteinExistence type="inferred from homology"/>
<dbReference type="Pfam" id="PF01722">
    <property type="entry name" value="BolA"/>
    <property type="match status" value="1"/>
</dbReference>
<evidence type="ECO:0000256" key="1">
    <source>
        <dbReference type="RuleBase" id="RU003860"/>
    </source>
</evidence>
<dbReference type="GeneID" id="11533741"/>
<protein>
    <recommendedName>
        <fullName evidence="4">BolA protein</fullName>
    </recommendedName>
</protein>
<name>G8BWP8_TETPH</name>
<dbReference type="eggNOG" id="KOG2313">
    <property type="taxonomic scope" value="Eukaryota"/>
</dbReference>
<dbReference type="InterPro" id="IPR002634">
    <property type="entry name" value="BolA"/>
</dbReference>
<gene>
    <name evidence="2" type="primary">TPHA0H02960</name>
    <name evidence="2" type="ordered locus">TPHA_0H02960</name>
</gene>
<dbReference type="GO" id="GO:0044572">
    <property type="term" value="P:[4Fe-4S] cluster assembly"/>
    <property type="evidence" value="ECO:0007669"/>
    <property type="project" value="TreeGrafter"/>
</dbReference>
<dbReference type="RefSeq" id="XP_003686933.1">
    <property type="nucleotide sequence ID" value="XM_003686885.1"/>
</dbReference>
<dbReference type="AlphaFoldDB" id="G8BWP8"/>
<keyword evidence="3" id="KW-1185">Reference proteome</keyword>
<dbReference type="InterPro" id="IPR036065">
    <property type="entry name" value="BolA-like_sf"/>
</dbReference>
<comment type="similarity">
    <text evidence="1">Belongs to the BolA/IbaG family.</text>
</comment>
<dbReference type="PANTHER" id="PTHR46230:SF7">
    <property type="entry name" value="BOLA-LIKE PROTEIN 1"/>
    <property type="match status" value="1"/>
</dbReference>
<accession>G8BWP8</accession>
<sequence>MLRRTIMSSNLNKSGIVDVPRNRSITGPIANEIKSKIYEGINGIDIFEIANESYKHAGHYQVKISGTNEYESHFKLMIISNEFDGMTLMKRHRRVFTILKDTIDKIHSIQIDARTVPEHRKLQAKST</sequence>
<dbReference type="HOGENOM" id="CLU_109462_2_0_1"/>
<organism evidence="2 3">
    <name type="scientific">Tetrapisispora phaffii (strain ATCC 24235 / CBS 4417 / NBRC 1672 / NRRL Y-8282 / UCD 70-5)</name>
    <name type="common">Yeast</name>
    <name type="synonym">Fabospora phaffii</name>
    <dbReference type="NCBI Taxonomy" id="1071381"/>
    <lineage>
        <taxon>Eukaryota</taxon>
        <taxon>Fungi</taxon>
        <taxon>Dikarya</taxon>
        <taxon>Ascomycota</taxon>
        <taxon>Saccharomycotina</taxon>
        <taxon>Saccharomycetes</taxon>
        <taxon>Saccharomycetales</taxon>
        <taxon>Saccharomycetaceae</taxon>
        <taxon>Tetrapisispora</taxon>
    </lineage>
</organism>
<dbReference type="STRING" id="1071381.G8BWP8"/>
<dbReference type="Proteomes" id="UP000005666">
    <property type="component" value="Chromosome 8"/>
</dbReference>
<dbReference type="GO" id="GO:0005759">
    <property type="term" value="C:mitochondrial matrix"/>
    <property type="evidence" value="ECO:0007669"/>
    <property type="project" value="TreeGrafter"/>
</dbReference>
<dbReference type="OMA" id="RTDEETH"/>